<dbReference type="EMBL" id="AHZU02000410">
    <property type="protein sequence ID" value="KFG44773.1"/>
    <property type="molecule type" value="Genomic_DNA"/>
</dbReference>
<evidence type="ECO:0000256" key="1">
    <source>
        <dbReference type="SAM" id="MobiDB-lite"/>
    </source>
</evidence>
<dbReference type="Pfam" id="PF10199">
    <property type="entry name" value="Adaptin_binding"/>
    <property type="match status" value="1"/>
</dbReference>
<feature type="compositionally biased region" description="Polar residues" evidence="1">
    <location>
        <begin position="16"/>
        <end position="27"/>
    </location>
</feature>
<protein>
    <submittedName>
        <fullName evidence="2">Alpha and gamma adaptin-binding protein p34</fullName>
    </submittedName>
</protein>
<feature type="region of interest" description="Disordered" evidence="1">
    <location>
        <begin position="101"/>
        <end position="140"/>
    </location>
</feature>
<feature type="region of interest" description="Disordered" evidence="1">
    <location>
        <begin position="317"/>
        <end position="422"/>
    </location>
</feature>
<feature type="compositionally biased region" description="Acidic residues" evidence="1">
    <location>
        <begin position="403"/>
        <end position="419"/>
    </location>
</feature>
<proteinExistence type="predicted"/>
<dbReference type="InterPro" id="IPR019341">
    <property type="entry name" value="Alpha/Gamma-adaptin-bd_p34"/>
</dbReference>
<feature type="compositionally biased region" description="Basic and acidic residues" evidence="1">
    <location>
        <begin position="621"/>
        <end position="669"/>
    </location>
</feature>
<dbReference type="AlphaFoldDB" id="A0A086KK55"/>
<sequence length="784" mass="82753">MDRSSSAEVAHDMSPLRSSPSGENALQRSAPLSSLSLPLSSSVCASCSPCSASSTSASSSSSSRGCDEKTDEADLLGEASAGLHGAPVLLLLVLSEELLKGDSQKDSRGQESAAAQRPEEERTEASACTGKAAEHPNGISSDSPAHLFLRELLHRLGTPIEGRGTSTACSCAVREQRSALPQGVVLRTKYYDAPVRLVCQYLSREASSSPCASLDGAELYASGATSLTLCKSPAAAPSSRQVLQTPSTASSSALSPSSPSSLSSSDAVAAASLSPSLSASASLQATSPGLFVPSFGLASPPEALLVLCAAPLAEELAGRRAKKRREPSESREANARSHVEKQPAEDDMEEELPLPACLRRPPFRLTTPSGAEKSKGRRAPPADLEDRAASASARANFYAPLGEETDEEASEEDGEEPADSEWLSRVPVKLFVSVDGPVKSETRSKCLEQASRIRRSGPGAPDADDPSEILFFENNCIFERVSLPWPRPCNGASSPGVALSPAGASSNLASHPALLGSQDAMTRLVDALHCHLWPNLRRRAPPKKREEKREEISGFSAFRMAPSPASACAAVSSSSSGSSGLGAETPIPPKQAREAKQTDSSRSQTPGESGEPGHPPQARFSELKEATERDERARETQGAETEKGQTRKETGEFSEDGLERENGDREKKASGNKQFAEEWSESDSSGRGGKATAAGRQKAAVRAIVGEEHPSTGKERNLSGESSKDKKDDTANVAHLDSLDALIQQLRAVRLESENLPPEERRARAEAMALRLATVMGLSEDEED</sequence>
<dbReference type="Proteomes" id="UP000028837">
    <property type="component" value="Unassembled WGS sequence"/>
</dbReference>
<feature type="compositionally biased region" description="Low complexity" evidence="1">
    <location>
        <begin position="29"/>
        <end position="63"/>
    </location>
</feature>
<feature type="compositionally biased region" description="Basic and acidic residues" evidence="1">
    <location>
        <begin position="326"/>
        <end position="344"/>
    </location>
</feature>
<gene>
    <name evidence="2" type="ORF">TGDOM2_309050</name>
</gene>
<comment type="caution">
    <text evidence="2">The sequence shown here is derived from an EMBL/GenBank/DDBJ whole genome shotgun (WGS) entry which is preliminary data.</text>
</comment>
<reference evidence="2 3" key="1">
    <citation type="submission" date="2014-02" db="EMBL/GenBank/DDBJ databases">
        <authorList>
            <person name="Sibley D."/>
            <person name="Venepally P."/>
            <person name="Karamycheva S."/>
            <person name="Hadjithomas M."/>
            <person name="Khan A."/>
            <person name="Brunk B."/>
            <person name="Roos D."/>
            <person name="Caler E."/>
            <person name="Lorenzi H."/>
        </authorList>
    </citation>
    <scope>NUCLEOTIDE SEQUENCE [LARGE SCALE GENOMIC DNA]</scope>
    <source>
        <strain evidence="2 3">GAB2-2007-GAL-DOM2</strain>
    </source>
</reference>
<feature type="compositionally biased region" description="Basic and acidic residues" evidence="1">
    <location>
        <begin position="1"/>
        <end position="11"/>
    </location>
</feature>
<feature type="region of interest" description="Disordered" evidence="1">
    <location>
        <begin position="241"/>
        <end position="261"/>
    </location>
</feature>
<feature type="compositionally biased region" description="Low complexity" evidence="1">
    <location>
        <begin position="245"/>
        <end position="261"/>
    </location>
</feature>
<feature type="compositionally biased region" description="Basic and acidic residues" evidence="1">
    <location>
        <begin position="705"/>
        <end position="730"/>
    </location>
</feature>
<feature type="compositionally biased region" description="Low complexity" evidence="1">
    <location>
        <begin position="568"/>
        <end position="583"/>
    </location>
</feature>
<evidence type="ECO:0000313" key="3">
    <source>
        <dbReference type="Proteomes" id="UP000028837"/>
    </source>
</evidence>
<dbReference type="VEuPathDB" id="ToxoDB:TGDOM2_309050"/>
<feature type="region of interest" description="Disordered" evidence="1">
    <location>
        <begin position="1"/>
        <end position="71"/>
    </location>
</feature>
<organism evidence="2 3">
    <name type="scientific">Toxoplasma gondii GAB2-2007-GAL-DOM2</name>
    <dbReference type="NCBI Taxonomy" id="1130820"/>
    <lineage>
        <taxon>Eukaryota</taxon>
        <taxon>Sar</taxon>
        <taxon>Alveolata</taxon>
        <taxon>Apicomplexa</taxon>
        <taxon>Conoidasida</taxon>
        <taxon>Coccidia</taxon>
        <taxon>Eucoccidiorida</taxon>
        <taxon>Eimeriorina</taxon>
        <taxon>Sarcocystidae</taxon>
        <taxon>Toxoplasma</taxon>
    </lineage>
</organism>
<dbReference type="OrthoDB" id="10435296at2759"/>
<feature type="region of interest" description="Disordered" evidence="1">
    <location>
        <begin position="568"/>
        <end position="731"/>
    </location>
</feature>
<name>A0A086KK55_TOXGO</name>
<accession>A0A086KK55</accession>
<dbReference type="PANTHER" id="PTHR14659:SF1">
    <property type="entry name" value="ALPHA- AND GAMMA-ADAPTIN-BINDING PROTEIN P34"/>
    <property type="match status" value="1"/>
</dbReference>
<evidence type="ECO:0000313" key="2">
    <source>
        <dbReference type="EMBL" id="KFG44773.1"/>
    </source>
</evidence>
<dbReference type="PANTHER" id="PTHR14659">
    <property type="entry name" value="ALPHA- AND GAMMA-ADAPTIN-BINDING PROTEIN P34"/>
    <property type="match status" value="1"/>
</dbReference>